<dbReference type="GO" id="GO:0008251">
    <property type="term" value="F:tRNA-specific adenosine deaminase activity"/>
    <property type="evidence" value="ECO:0007669"/>
    <property type="project" value="TreeGrafter"/>
</dbReference>
<dbReference type="PROSITE" id="PS50137">
    <property type="entry name" value="DS_RBD"/>
    <property type="match status" value="1"/>
</dbReference>
<sequence length="349" mass="38737">PKVMIDRYQRDEINALSLIHFLSEAFRFQLELKETVTPENVNGLYFAFCALIDGVEHKTGIGKNKKEARLAAAQYALEDFLPTVENQKFPLPETPDPELVLVSLLTEIPFHRLSLISEPNSHEGSSFNPQIPHAVRYHLNKVMSAHPGVSVCTRTAAAFIIHTSAGFEVVAFGTGNVNTEESASPTGRIVHDSHAVVVARRSLMRFLYRHLLMYFSQEAELRAKSIFQQSGDGGLLSLKSHVNFHLYMNQLPKGSAQMPSKLRLNPLSVAAWKVNNEMGLHVSVEGKVFSVLSSAFDHSASKLVSVSITDKLTQWQVLGYQGALISHFVEPIYVQSILVGKSVMLLESK</sequence>
<dbReference type="PROSITE" id="PS50141">
    <property type="entry name" value="A_DEAMIN_EDITASE"/>
    <property type="match status" value="1"/>
</dbReference>
<dbReference type="AlphaFoldDB" id="Q4S3V5"/>
<feature type="non-terminal residue" evidence="4">
    <location>
        <position position="1"/>
    </location>
</feature>
<accession>Q4S3V5</accession>
<organism evidence="4">
    <name type="scientific">Tetraodon nigroviridis</name>
    <name type="common">Spotted green pufferfish</name>
    <name type="synonym">Chelonodon nigroviridis</name>
    <dbReference type="NCBI Taxonomy" id="99883"/>
    <lineage>
        <taxon>Eukaryota</taxon>
        <taxon>Metazoa</taxon>
        <taxon>Chordata</taxon>
        <taxon>Craniata</taxon>
        <taxon>Vertebrata</taxon>
        <taxon>Euteleostomi</taxon>
        <taxon>Actinopterygii</taxon>
        <taxon>Neopterygii</taxon>
        <taxon>Teleostei</taxon>
        <taxon>Neoteleostei</taxon>
        <taxon>Acanthomorphata</taxon>
        <taxon>Eupercaria</taxon>
        <taxon>Tetraodontiformes</taxon>
        <taxon>Tetradontoidea</taxon>
        <taxon>Tetraodontidae</taxon>
        <taxon>Tetraodon</taxon>
    </lineage>
</organism>
<dbReference type="GO" id="GO:0003726">
    <property type="term" value="F:double-stranded RNA adenosine deaminase activity"/>
    <property type="evidence" value="ECO:0007669"/>
    <property type="project" value="TreeGrafter"/>
</dbReference>
<dbReference type="PANTHER" id="PTHR10910">
    <property type="entry name" value="EUKARYOTE SPECIFIC DSRNA BINDING PROTEIN"/>
    <property type="match status" value="1"/>
</dbReference>
<evidence type="ECO:0000313" key="4">
    <source>
        <dbReference type="EMBL" id="CAG04677.1"/>
    </source>
</evidence>
<reference evidence="4" key="2">
    <citation type="submission" date="2004-02" db="EMBL/GenBank/DDBJ databases">
        <authorList>
            <consortium name="Genoscope"/>
            <consortium name="Whitehead Institute Centre for Genome Research"/>
        </authorList>
    </citation>
    <scope>NUCLEOTIDE SEQUENCE</scope>
</reference>
<dbReference type="GO" id="GO:0005737">
    <property type="term" value="C:cytoplasm"/>
    <property type="evidence" value="ECO:0007669"/>
    <property type="project" value="TreeGrafter"/>
</dbReference>
<dbReference type="GO" id="GO:0003725">
    <property type="term" value="F:double-stranded RNA binding"/>
    <property type="evidence" value="ECO:0007669"/>
    <property type="project" value="TreeGrafter"/>
</dbReference>
<dbReference type="CDD" id="cd19905">
    <property type="entry name" value="DSRM_ADAD1"/>
    <property type="match status" value="1"/>
</dbReference>
<dbReference type="InterPro" id="IPR044455">
    <property type="entry name" value="ADAD1_DSRM"/>
</dbReference>
<name>Q4S3V5_TETNG</name>
<feature type="domain" description="A to I editase" evidence="3">
    <location>
        <begin position="171"/>
        <end position="349"/>
    </location>
</feature>
<dbReference type="Pfam" id="PF02137">
    <property type="entry name" value="A_deamin"/>
    <property type="match status" value="1"/>
</dbReference>
<reference evidence="4" key="1">
    <citation type="journal article" date="2004" name="Nature">
        <title>Genome duplication in the teleost fish Tetraodon nigroviridis reveals the early vertebrate proto-karyotype.</title>
        <authorList>
            <person name="Jaillon O."/>
            <person name="Aury J.-M."/>
            <person name="Brunet F."/>
            <person name="Petit J.-L."/>
            <person name="Stange-Thomann N."/>
            <person name="Mauceli E."/>
            <person name="Bouneau L."/>
            <person name="Fischer C."/>
            <person name="Ozouf-Costaz C."/>
            <person name="Bernot A."/>
            <person name="Nicaud S."/>
            <person name="Jaffe D."/>
            <person name="Fisher S."/>
            <person name="Lutfalla G."/>
            <person name="Dossat C."/>
            <person name="Segurens B."/>
            <person name="Dasilva C."/>
            <person name="Salanoubat M."/>
            <person name="Levy M."/>
            <person name="Boudet N."/>
            <person name="Castellano S."/>
            <person name="Anthouard V."/>
            <person name="Jubin C."/>
            <person name="Castelli V."/>
            <person name="Katinka M."/>
            <person name="Vacherie B."/>
            <person name="Biemont C."/>
            <person name="Skalli Z."/>
            <person name="Cattolico L."/>
            <person name="Poulain J."/>
            <person name="De Berardinis V."/>
            <person name="Cruaud C."/>
            <person name="Duprat S."/>
            <person name="Brottier P."/>
            <person name="Coutanceau J.-P."/>
            <person name="Gouzy J."/>
            <person name="Parra G."/>
            <person name="Lardier G."/>
            <person name="Chapple C."/>
            <person name="McKernan K.J."/>
            <person name="McEwan P."/>
            <person name="Bosak S."/>
            <person name="Kellis M."/>
            <person name="Volff J.-N."/>
            <person name="Guigo R."/>
            <person name="Zody M.C."/>
            <person name="Mesirov J."/>
            <person name="Lindblad-Toh K."/>
            <person name="Birren B."/>
            <person name="Nusbaum C."/>
            <person name="Kahn D."/>
            <person name="Robinson-Rechavi M."/>
            <person name="Laudet V."/>
            <person name="Schachter V."/>
            <person name="Quetier F."/>
            <person name="Saurin W."/>
            <person name="Scarpelli C."/>
            <person name="Wincker P."/>
            <person name="Lander E.S."/>
            <person name="Weissenbach J."/>
            <person name="Roest Crollius H."/>
        </authorList>
    </citation>
    <scope>NUCLEOTIDE SEQUENCE [LARGE SCALE GENOMIC DNA]</scope>
</reference>
<dbReference type="SUPFAM" id="SSF54768">
    <property type="entry name" value="dsRNA-binding domain-like"/>
    <property type="match status" value="1"/>
</dbReference>
<dbReference type="GO" id="GO:0006382">
    <property type="term" value="P:adenosine to inosine editing"/>
    <property type="evidence" value="ECO:0007669"/>
    <property type="project" value="TreeGrafter"/>
</dbReference>
<dbReference type="PANTHER" id="PTHR10910:SF103">
    <property type="entry name" value="ADENOSINE DEAMINASE DOMAIN-CONTAINING PROTEIN 1"/>
    <property type="match status" value="1"/>
</dbReference>
<dbReference type="Pfam" id="PF00035">
    <property type="entry name" value="dsrm"/>
    <property type="match status" value="1"/>
</dbReference>
<protein>
    <submittedName>
        <fullName evidence="4">(spotted green pufferfish) hypothetical protein</fullName>
    </submittedName>
</protein>
<gene>
    <name evidence="4" type="ORF">GSTENG00024476001</name>
</gene>
<proteinExistence type="predicted"/>
<dbReference type="SMART" id="SM00552">
    <property type="entry name" value="ADEAMc"/>
    <property type="match status" value="1"/>
</dbReference>
<feature type="domain" description="DRBM" evidence="2">
    <location>
        <begin position="14"/>
        <end position="82"/>
    </location>
</feature>
<dbReference type="Gene3D" id="3.30.160.20">
    <property type="match status" value="1"/>
</dbReference>
<dbReference type="InterPro" id="IPR002466">
    <property type="entry name" value="A_deamin"/>
</dbReference>
<dbReference type="GO" id="GO:0005730">
    <property type="term" value="C:nucleolus"/>
    <property type="evidence" value="ECO:0007669"/>
    <property type="project" value="TreeGrafter"/>
</dbReference>
<evidence type="ECO:0000259" key="2">
    <source>
        <dbReference type="PROSITE" id="PS50137"/>
    </source>
</evidence>
<dbReference type="GO" id="GO:0006396">
    <property type="term" value="P:RNA processing"/>
    <property type="evidence" value="ECO:0007669"/>
    <property type="project" value="InterPro"/>
</dbReference>
<keyword evidence="1" id="KW-0694">RNA-binding</keyword>
<dbReference type="OrthoDB" id="10268011at2759"/>
<dbReference type="EMBL" id="CAAE01014744">
    <property type="protein sequence ID" value="CAG04677.1"/>
    <property type="molecule type" value="Genomic_DNA"/>
</dbReference>
<dbReference type="KEGG" id="tng:GSTEN00024476G001"/>
<comment type="caution">
    <text evidence="4">The sequence shown here is derived from an EMBL/GenBank/DDBJ whole genome shotgun (WGS) entry which is preliminary data.</text>
</comment>
<evidence type="ECO:0000256" key="1">
    <source>
        <dbReference type="PROSITE-ProRule" id="PRU00266"/>
    </source>
</evidence>
<evidence type="ECO:0000259" key="3">
    <source>
        <dbReference type="PROSITE" id="PS50141"/>
    </source>
</evidence>
<dbReference type="InterPro" id="IPR014720">
    <property type="entry name" value="dsRBD_dom"/>
</dbReference>